<evidence type="ECO:0000313" key="1">
    <source>
        <dbReference type="EMBL" id="ORC90453.1"/>
    </source>
</evidence>
<dbReference type="Proteomes" id="UP000192257">
    <property type="component" value="Unassembled WGS sequence"/>
</dbReference>
<dbReference type="EMBL" id="NBCO01000008">
    <property type="protein sequence ID" value="ORC90453.1"/>
    <property type="molecule type" value="Genomic_DNA"/>
</dbReference>
<dbReference type="VEuPathDB" id="TriTrypDB:TM35_000082510"/>
<evidence type="ECO:0000313" key="2">
    <source>
        <dbReference type="Proteomes" id="UP000192257"/>
    </source>
</evidence>
<dbReference type="AlphaFoldDB" id="A0A1X0P169"/>
<dbReference type="GeneID" id="39983896"/>
<organism evidence="1 2">
    <name type="scientific">Trypanosoma theileri</name>
    <dbReference type="NCBI Taxonomy" id="67003"/>
    <lineage>
        <taxon>Eukaryota</taxon>
        <taxon>Discoba</taxon>
        <taxon>Euglenozoa</taxon>
        <taxon>Kinetoplastea</taxon>
        <taxon>Metakinetoplastina</taxon>
        <taxon>Trypanosomatida</taxon>
        <taxon>Trypanosomatidae</taxon>
        <taxon>Trypanosoma</taxon>
    </lineage>
</organism>
<dbReference type="OrthoDB" id="239796at2759"/>
<proteinExistence type="predicted"/>
<dbReference type="RefSeq" id="XP_028884519.1">
    <property type="nucleotide sequence ID" value="XM_029024116.1"/>
</dbReference>
<gene>
    <name evidence="1" type="ORF">TM35_000082510</name>
</gene>
<protein>
    <recommendedName>
        <fullName evidence="3">RanBP2-type domain-containing protein</fullName>
    </recommendedName>
</protein>
<accession>A0A1X0P169</accession>
<comment type="caution">
    <text evidence="1">The sequence shown here is derived from an EMBL/GenBank/DDBJ whole genome shotgun (WGS) entry which is preliminary data.</text>
</comment>
<keyword evidence="2" id="KW-1185">Reference proteome</keyword>
<evidence type="ECO:0008006" key="3">
    <source>
        <dbReference type="Google" id="ProtNLM"/>
    </source>
</evidence>
<sequence>MLRKPLGAGKRPFFLRRFARARVDGASGAGDDVSLIVHADFHDDKLSQTALTTSAELVQQSPEALLNNANRPLLVPLLQLLRRRGALNDNRVRQEIVRFLVPSVHRDYLSWLWGDNVESTGLVEAGNITALRSLPPFAWRATIEQGKPTEPSELLHYWHQVFFALSANAVFADVGFFDEGHRELLSIIHDYYVDVARLQRLLPLLDETIVITRMPPVFVRKLRKFYVERYRLLQYAELFRAIVDGEELVMPTYGTALLNDAEVFEYYITIPGRRESGIERDERWSSTLAYAMFAFSRLFRQQKWQGSEIDAIMTRPATLFMNVCVFSKNDNAEGERFREAILAVMRVFHTHYRNESKNVIIGNNSFLAYDVLRILRDTGVDSMLAKCKRLHFGPIHGLLDVCTLAAVTEMLLCGEEETEGKQSRGYFDFEELEVLLSSRKNIGTEMYNAVKNHKCHRFAAHYGVLNLSPRIKKILEEVVQSSSSLHRYTNELSRWVTFIGWPLRLTMQDILPNKELTLSIQKSLIENPVEYWQCGCQYMNPTRPKSISCIGCVSRDLVEHQWICPHCSWVSASGDYVNICLRCRQPHPNSQARARENEINDPSAKSQSNSLIWYCNLCSSYSPLVCDGTETTQGCIDCGTVGNGWSVSYFDWKCGCGEMNSPFRRWCYACSVHRQHACCQCLNCKQPWTLSPRGTRERTESHSGCFSSSSSLSCSSCLSCGDPHPRETAAWQRRLLRCPLCHSLTSTETTRTTRTITGVDSNNNSNNDSSELDTITTTTTTTTGTVCQHCSHSLTVLRQFVALQPDWPWRCHSCGRHQHIRDSDGALITVMGQTQPPETTETCGNCGTIRLDPVLFDRHATWSCVKCGERAVHGFHCHRCLSLHPAIPETEVHAWRCVTCLTINSGWNDVCQRPDCGVRRSVDSTPLPYSPWRCCSCGEYSRTTQIPQCEHCNVIKAAPLAAIPAPVPLPTKSVSAYNVAERRAQRLAEVETQLLNAAALMDEDEQKNEDGSKVNAENNLTDEWTQFVADGVRLAIPLG</sequence>
<reference evidence="1 2" key="1">
    <citation type="submission" date="2017-03" db="EMBL/GenBank/DDBJ databases">
        <title>An alternative strategy for trypanosome survival in the mammalian bloodstream revealed through genome and transcriptome analysis of the ubiquitous bovine parasite Trypanosoma (Megatrypanum) theileri.</title>
        <authorList>
            <person name="Kelly S."/>
            <person name="Ivens A."/>
            <person name="Mott A."/>
            <person name="O'Neill E."/>
            <person name="Emms D."/>
            <person name="Macleod O."/>
            <person name="Voorheis P."/>
            <person name="Matthews J."/>
            <person name="Matthews K."/>
            <person name="Carrington M."/>
        </authorList>
    </citation>
    <scope>NUCLEOTIDE SEQUENCE [LARGE SCALE GENOMIC DNA]</scope>
    <source>
        <strain evidence="1">Edinburgh</strain>
    </source>
</reference>
<name>A0A1X0P169_9TRYP</name>